<dbReference type="Proteomes" id="UP000887116">
    <property type="component" value="Unassembled WGS sequence"/>
</dbReference>
<reference evidence="1" key="1">
    <citation type="submission" date="2020-07" db="EMBL/GenBank/DDBJ databases">
        <title>Multicomponent nature underlies the extraordinary mechanical properties of spider dragline silk.</title>
        <authorList>
            <person name="Kono N."/>
            <person name="Nakamura H."/>
            <person name="Mori M."/>
            <person name="Yoshida Y."/>
            <person name="Ohtoshi R."/>
            <person name="Malay A.D."/>
            <person name="Moran D.A.P."/>
            <person name="Tomita M."/>
            <person name="Numata K."/>
            <person name="Arakawa K."/>
        </authorList>
    </citation>
    <scope>NUCLEOTIDE SEQUENCE</scope>
</reference>
<gene>
    <name evidence="1" type="ORF">TNCT_317141</name>
</gene>
<accession>A0A8X6LDA7</accession>
<proteinExistence type="predicted"/>
<protein>
    <submittedName>
        <fullName evidence="1">Uncharacterized protein</fullName>
    </submittedName>
</protein>
<sequence length="85" mass="9602">MWLQGLLQQMEVRVISPLVENKKSGFLVNSIFRLSVSCHHSLYALGCSLDPELCLSTCMECSFITEEDMRGIELSFRHSLVVHGT</sequence>
<evidence type="ECO:0000313" key="1">
    <source>
        <dbReference type="EMBL" id="GFR04237.1"/>
    </source>
</evidence>
<comment type="caution">
    <text evidence="1">The sequence shown here is derived from an EMBL/GenBank/DDBJ whole genome shotgun (WGS) entry which is preliminary data.</text>
</comment>
<keyword evidence="2" id="KW-1185">Reference proteome</keyword>
<dbReference type="EMBL" id="BMAO01015779">
    <property type="protein sequence ID" value="GFR04237.1"/>
    <property type="molecule type" value="Genomic_DNA"/>
</dbReference>
<name>A0A8X6LDA7_TRICU</name>
<evidence type="ECO:0000313" key="2">
    <source>
        <dbReference type="Proteomes" id="UP000887116"/>
    </source>
</evidence>
<dbReference type="AlphaFoldDB" id="A0A8X6LDA7"/>
<organism evidence="1 2">
    <name type="scientific">Trichonephila clavata</name>
    <name type="common">Joro spider</name>
    <name type="synonym">Nephila clavata</name>
    <dbReference type="NCBI Taxonomy" id="2740835"/>
    <lineage>
        <taxon>Eukaryota</taxon>
        <taxon>Metazoa</taxon>
        <taxon>Ecdysozoa</taxon>
        <taxon>Arthropoda</taxon>
        <taxon>Chelicerata</taxon>
        <taxon>Arachnida</taxon>
        <taxon>Araneae</taxon>
        <taxon>Araneomorphae</taxon>
        <taxon>Entelegynae</taxon>
        <taxon>Araneoidea</taxon>
        <taxon>Nephilidae</taxon>
        <taxon>Trichonephila</taxon>
    </lineage>
</organism>